<name>A0A5E4NGH9_9HEMI</name>
<evidence type="ECO:0000313" key="3">
    <source>
        <dbReference type="Proteomes" id="UP000325440"/>
    </source>
</evidence>
<organism evidence="2 3">
    <name type="scientific">Cinara cedri</name>
    <dbReference type="NCBI Taxonomy" id="506608"/>
    <lineage>
        <taxon>Eukaryota</taxon>
        <taxon>Metazoa</taxon>
        <taxon>Ecdysozoa</taxon>
        <taxon>Arthropoda</taxon>
        <taxon>Hexapoda</taxon>
        <taxon>Insecta</taxon>
        <taxon>Pterygota</taxon>
        <taxon>Neoptera</taxon>
        <taxon>Paraneoptera</taxon>
        <taxon>Hemiptera</taxon>
        <taxon>Sternorrhyncha</taxon>
        <taxon>Aphidomorpha</taxon>
        <taxon>Aphidoidea</taxon>
        <taxon>Aphididae</taxon>
        <taxon>Lachninae</taxon>
        <taxon>Cinara</taxon>
    </lineage>
</organism>
<dbReference type="InterPro" id="IPR006579">
    <property type="entry name" value="Pre_C2HC_dom"/>
</dbReference>
<feature type="domain" description="Pre-C2HC" evidence="1">
    <location>
        <begin position="50"/>
        <end position="118"/>
    </location>
</feature>
<dbReference type="EMBL" id="CABPRJ010001997">
    <property type="protein sequence ID" value="VVC42786.1"/>
    <property type="molecule type" value="Genomic_DNA"/>
</dbReference>
<dbReference type="Proteomes" id="UP000325440">
    <property type="component" value="Unassembled WGS sequence"/>
</dbReference>
<dbReference type="Pfam" id="PF07530">
    <property type="entry name" value="PRE_C2HC"/>
    <property type="match status" value="1"/>
</dbReference>
<accession>A0A5E4NGH9</accession>
<dbReference type="SMART" id="SM00596">
    <property type="entry name" value="PRE_C2HC"/>
    <property type="match status" value="1"/>
</dbReference>
<sequence>SVKNSIYQPDSYRSLVRYLKEQNAEFHTYQLKENIPIHIVIRSLHPTIQTELIKEELEVRLFEVRRVTNVLHRTTKLQLPLFFVDSEPTPNSSEIFQLSSLLHSKVKTEEPYKLKTINQCNNCQEYGVNIFVLMF</sequence>
<evidence type="ECO:0000259" key="1">
    <source>
        <dbReference type="SMART" id="SM00596"/>
    </source>
</evidence>
<gene>
    <name evidence="2" type="ORF">CINCED_3A017591</name>
</gene>
<evidence type="ECO:0000313" key="2">
    <source>
        <dbReference type="EMBL" id="VVC42786.1"/>
    </source>
</evidence>
<feature type="non-terminal residue" evidence="2">
    <location>
        <position position="1"/>
    </location>
</feature>
<proteinExistence type="predicted"/>
<dbReference type="OrthoDB" id="7480986at2759"/>
<reference evidence="2 3" key="1">
    <citation type="submission" date="2019-08" db="EMBL/GenBank/DDBJ databases">
        <authorList>
            <person name="Alioto T."/>
            <person name="Alioto T."/>
            <person name="Gomez Garrido J."/>
        </authorList>
    </citation>
    <scope>NUCLEOTIDE SEQUENCE [LARGE SCALE GENOMIC DNA]</scope>
</reference>
<protein>
    <submittedName>
        <fullName evidence="2">Pre-C2HC domain</fullName>
    </submittedName>
</protein>
<dbReference type="AlphaFoldDB" id="A0A5E4NGH9"/>
<keyword evidence="3" id="KW-1185">Reference proteome</keyword>